<feature type="domain" description="AMP-dependent synthetase/ligase" evidence="2">
    <location>
        <begin position="1"/>
        <end position="108"/>
    </location>
</feature>
<keyword evidence="4" id="KW-1185">Reference proteome</keyword>
<dbReference type="EMBL" id="UYRV01005262">
    <property type="protein sequence ID" value="VDK52434.1"/>
    <property type="molecule type" value="Genomic_DNA"/>
</dbReference>
<evidence type="ECO:0000256" key="1">
    <source>
        <dbReference type="ARBA" id="ARBA00006432"/>
    </source>
</evidence>
<dbReference type="PANTHER" id="PTHR43201">
    <property type="entry name" value="ACYL-COA SYNTHETASE"/>
    <property type="match status" value="1"/>
</dbReference>
<evidence type="ECO:0000259" key="2">
    <source>
        <dbReference type="Pfam" id="PF00501"/>
    </source>
</evidence>
<sequence length="121" mass="13663">MLTHGSLAANAEALVHAWRFKQNDKLLHMLPFYHVHGMFISLNCSIFSHSTVVWREQFSIGDCLKWLPSSTVMMGVPTYYRYSPLSCEESGHISKEDANAILSSLERALGAERNMIAFRSA</sequence>
<comment type="similarity">
    <text evidence="1">Belongs to the ATP-dependent AMP-binding enzyme family.</text>
</comment>
<protein>
    <recommendedName>
        <fullName evidence="2">AMP-dependent synthetase/ligase domain-containing protein</fullName>
    </recommendedName>
</protein>
<dbReference type="GO" id="GO:0006631">
    <property type="term" value="P:fatty acid metabolic process"/>
    <property type="evidence" value="ECO:0007669"/>
    <property type="project" value="TreeGrafter"/>
</dbReference>
<dbReference type="Proteomes" id="UP000271889">
    <property type="component" value="Unassembled WGS sequence"/>
</dbReference>
<dbReference type="InterPro" id="IPR000873">
    <property type="entry name" value="AMP-dep_synth/lig_dom"/>
</dbReference>
<evidence type="ECO:0000313" key="3">
    <source>
        <dbReference type="EMBL" id="VDK52434.1"/>
    </source>
</evidence>
<organism evidence="3 4">
    <name type="scientific">Cylicostephanus goldi</name>
    <name type="common">Nematode worm</name>
    <dbReference type="NCBI Taxonomy" id="71465"/>
    <lineage>
        <taxon>Eukaryota</taxon>
        <taxon>Metazoa</taxon>
        <taxon>Ecdysozoa</taxon>
        <taxon>Nematoda</taxon>
        <taxon>Chromadorea</taxon>
        <taxon>Rhabditida</taxon>
        <taxon>Rhabditina</taxon>
        <taxon>Rhabditomorpha</taxon>
        <taxon>Strongyloidea</taxon>
        <taxon>Strongylidae</taxon>
        <taxon>Cylicostephanus</taxon>
    </lineage>
</organism>
<dbReference type="OrthoDB" id="2962993at2759"/>
<gene>
    <name evidence="3" type="ORF">CGOC_LOCUS2374</name>
</gene>
<dbReference type="InterPro" id="IPR042099">
    <property type="entry name" value="ANL_N_sf"/>
</dbReference>
<dbReference type="SUPFAM" id="SSF56801">
    <property type="entry name" value="Acetyl-CoA synthetase-like"/>
    <property type="match status" value="1"/>
</dbReference>
<accession>A0A3P6S9N4</accession>
<dbReference type="PANTHER" id="PTHR43201:SF8">
    <property type="entry name" value="ACYL-COA SYNTHETASE FAMILY MEMBER 3"/>
    <property type="match status" value="1"/>
</dbReference>
<dbReference type="Pfam" id="PF00501">
    <property type="entry name" value="AMP-binding"/>
    <property type="match status" value="1"/>
</dbReference>
<proteinExistence type="inferred from homology"/>
<dbReference type="AlphaFoldDB" id="A0A3P6S9N4"/>
<dbReference type="GO" id="GO:0031956">
    <property type="term" value="F:medium-chain fatty acid-CoA ligase activity"/>
    <property type="evidence" value="ECO:0007669"/>
    <property type="project" value="TreeGrafter"/>
</dbReference>
<reference evidence="3 4" key="1">
    <citation type="submission" date="2018-11" db="EMBL/GenBank/DDBJ databases">
        <authorList>
            <consortium name="Pathogen Informatics"/>
        </authorList>
    </citation>
    <scope>NUCLEOTIDE SEQUENCE [LARGE SCALE GENOMIC DNA]</scope>
</reference>
<evidence type="ECO:0000313" key="4">
    <source>
        <dbReference type="Proteomes" id="UP000271889"/>
    </source>
</evidence>
<dbReference type="Gene3D" id="3.40.50.12780">
    <property type="entry name" value="N-terminal domain of ligase-like"/>
    <property type="match status" value="1"/>
</dbReference>
<name>A0A3P6S9N4_CYLGO</name>